<accession>A0ACB8Z4C0</accession>
<keyword evidence="2" id="KW-1185">Reference proteome</keyword>
<proteinExistence type="predicted"/>
<evidence type="ECO:0000313" key="1">
    <source>
        <dbReference type="EMBL" id="KAI3692842.1"/>
    </source>
</evidence>
<evidence type="ECO:0000313" key="2">
    <source>
        <dbReference type="Proteomes" id="UP001055879"/>
    </source>
</evidence>
<reference evidence="1 2" key="2">
    <citation type="journal article" date="2022" name="Mol. Ecol. Resour.">
        <title>The genomes of chicory, endive, great burdock and yacon provide insights into Asteraceae paleo-polyploidization history and plant inulin production.</title>
        <authorList>
            <person name="Fan W."/>
            <person name="Wang S."/>
            <person name="Wang H."/>
            <person name="Wang A."/>
            <person name="Jiang F."/>
            <person name="Liu H."/>
            <person name="Zhao H."/>
            <person name="Xu D."/>
            <person name="Zhang Y."/>
        </authorList>
    </citation>
    <scope>NUCLEOTIDE SEQUENCE [LARGE SCALE GENOMIC DNA]</scope>
    <source>
        <strain evidence="2">cv. Niubang</strain>
    </source>
</reference>
<comment type="caution">
    <text evidence="1">The sequence shown here is derived from an EMBL/GenBank/DDBJ whole genome shotgun (WGS) entry which is preliminary data.</text>
</comment>
<dbReference type="EMBL" id="CM042057">
    <property type="protein sequence ID" value="KAI3692842.1"/>
    <property type="molecule type" value="Genomic_DNA"/>
</dbReference>
<gene>
    <name evidence="1" type="ORF">L6452_32666</name>
</gene>
<dbReference type="Proteomes" id="UP001055879">
    <property type="component" value="Linkage Group LG11"/>
</dbReference>
<organism evidence="1 2">
    <name type="scientific">Arctium lappa</name>
    <name type="common">Greater burdock</name>
    <name type="synonym">Lappa major</name>
    <dbReference type="NCBI Taxonomy" id="4217"/>
    <lineage>
        <taxon>Eukaryota</taxon>
        <taxon>Viridiplantae</taxon>
        <taxon>Streptophyta</taxon>
        <taxon>Embryophyta</taxon>
        <taxon>Tracheophyta</taxon>
        <taxon>Spermatophyta</taxon>
        <taxon>Magnoliopsida</taxon>
        <taxon>eudicotyledons</taxon>
        <taxon>Gunneridae</taxon>
        <taxon>Pentapetalae</taxon>
        <taxon>asterids</taxon>
        <taxon>campanulids</taxon>
        <taxon>Asterales</taxon>
        <taxon>Asteraceae</taxon>
        <taxon>Carduoideae</taxon>
        <taxon>Cardueae</taxon>
        <taxon>Arctiinae</taxon>
        <taxon>Arctium</taxon>
    </lineage>
</organism>
<reference evidence="2" key="1">
    <citation type="journal article" date="2022" name="Mol. Ecol. Resour.">
        <title>The genomes of chicory, endive, great burdock and yacon provide insights into Asteraceae palaeo-polyploidization history and plant inulin production.</title>
        <authorList>
            <person name="Fan W."/>
            <person name="Wang S."/>
            <person name="Wang H."/>
            <person name="Wang A."/>
            <person name="Jiang F."/>
            <person name="Liu H."/>
            <person name="Zhao H."/>
            <person name="Xu D."/>
            <person name="Zhang Y."/>
        </authorList>
    </citation>
    <scope>NUCLEOTIDE SEQUENCE [LARGE SCALE GENOMIC DNA]</scope>
    <source>
        <strain evidence="2">cv. Niubang</strain>
    </source>
</reference>
<sequence>MTRSAVNYLLFNSNKKVTKSPSSTPHSTSPTSAVLFHPPRNPLQLLRPPPHSKNTDSLPPNLIYNLLVASTSLLKPSFTTILSEFVDAGTPPLCVVADFFFRWSAAVSYEFGIFHVIFSGFGLGCYYSSWINLPHKNCEFILPDFQEADCEVWSQNTASKLKMAVSKVASDSIHYNPSDLSSWLESMICELNPAVQPLDDSFVNGTVTPVGTQLGVDDLKAIPGNASYPPTKKQKPSSPSSGASLMACAEIKKGFYKTH</sequence>
<protein>
    <submittedName>
        <fullName evidence="1">Uncharacterized protein</fullName>
    </submittedName>
</protein>
<name>A0ACB8Z4C0_ARCLA</name>